<protein>
    <submittedName>
        <fullName evidence="3">Uncharacterized protein</fullName>
    </submittedName>
</protein>
<keyword evidence="4" id="KW-1185">Reference proteome</keyword>
<accession>A0A7J7J3P9</accession>
<dbReference type="Proteomes" id="UP000593567">
    <property type="component" value="Unassembled WGS sequence"/>
</dbReference>
<dbReference type="GO" id="GO:0006749">
    <property type="term" value="P:glutathione metabolic process"/>
    <property type="evidence" value="ECO:0007669"/>
    <property type="project" value="TreeGrafter"/>
</dbReference>
<dbReference type="InterPro" id="IPR050213">
    <property type="entry name" value="GST_superfamily"/>
</dbReference>
<dbReference type="SUPFAM" id="SSF52833">
    <property type="entry name" value="Thioredoxin-like"/>
    <property type="match status" value="1"/>
</dbReference>
<dbReference type="SUPFAM" id="SSF47616">
    <property type="entry name" value="GST C-terminal domain-like"/>
    <property type="match status" value="1"/>
</dbReference>
<dbReference type="PROSITE" id="PS50404">
    <property type="entry name" value="GST_NTER"/>
    <property type="match status" value="1"/>
</dbReference>
<dbReference type="Gene3D" id="1.20.1050.10">
    <property type="match status" value="1"/>
</dbReference>
<name>A0A7J7J3P9_BUGNE</name>
<dbReference type="Pfam" id="PF13410">
    <property type="entry name" value="GST_C_2"/>
    <property type="match status" value="1"/>
</dbReference>
<sequence>MFIMSQTDFKDERIKFQDWSTRKLETPMGLLPILETEEGQLLQTVPINNFLAARLGFLPQDEWDRCQSDSLLIHANELYEILGRRVYIYLYYRKNEVPNDIIDVEKEAKYKIMQYFTLMTSMARPGCRFLFGEKITVADIVLYCTVEYCCVRYPETRTFNSWLVDWLKHMEQDALFCKYLKSRSGTCNGT</sequence>
<proteinExistence type="predicted"/>
<dbReference type="InterPro" id="IPR010987">
    <property type="entry name" value="Glutathione-S-Trfase_C-like"/>
</dbReference>
<evidence type="ECO:0000259" key="1">
    <source>
        <dbReference type="PROSITE" id="PS50404"/>
    </source>
</evidence>
<gene>
    <name evidence="3" type="ORF">EB796_021407</name>
</gene>
<reference evidence="3" key="1">
    <citation type="submission" date="2020-06" db="EMBL/GenBank/DDBJ databases">
        <title>Draft genome of Bugula neritina, a colonial animal packing powerful symbionts and potential medicines.</title>
        <authorList>
            <person name="Rayko M."/>
        </authorList>
    </citation>
    <scope>NUCLEOTIDE SEQUENCE [LARGE SCALE GENOMIC DNA]</scope>
    <source>
        <strain evidence="3">Kwan_BN1</strain>
    </source>
</reference>
<dbReference type="GO" id="GO:0004364">
    <property type="term" value="F:glutathione transferase activity"/>
    <property type="evidence" value="ECO:0007669"/>
    <property type="project" value="TreeGrafter"/>
</dbReference>
<evidence type="ECO:0000259" key="2">
    <source>
        <dbReference type="PROSITE" id="PS50405"/>
    </source>
</evidence>
<dbReference type="PANTHER" id="PTHR11571:SF150">
    <property type="entry name" value="GLUTATHIONE S-TRANSFERASE"/>
    <property type="match status" value="1"/>
</dbReference>
<feature type="domain" description="GST N-terminal" evidence="1">
    <location>
        <begin position="1"/>
        <end position="59"/>
    </location>
</feature>
<feature type="domain" description="GST C-terminal" evidence="2">
    <location>
        <begin position="61"/>
        <end position="190"/>
    </location>
</feature>
<dbReference type="Gene3D" id="3.40.30.10">
    <property type="entry name" value="Glutaredoxin"/>
    <property type="match status" value="1"/>
</dbReference>
<dbReference type="InterPro" id="IPR036282">
    <property type="entry name" value="Glutathione-S-Trfase_C_sf"/>
</dbReference>
<dbReference type="PROSITE" id="PS50405">
    <property type="entry name" value="GST_CTER"/>
    <property type="match status" value="1"/>
</dbReference>
<evidence type="ECO:0000313" key="4">
    <source>
        <dbReference type="Proteomes" id="UP000593567"/>
    </source>
</evidence>
<dbReference type="EMBL" id="VXIV02003183">
    <property type="protein sequence ID" value="KAF6020276.1"/>
    <property type="molecule type" value="Genomic_DNA"/>
</dbReference>
<dbReference type="InterPro" id="IPR004045">
    <property type="entry name" value="Glutathione_S-Trfase_N"/>
</dbReference>
<dbReference type="PANTHER" id="PTHR11571">
    <property type="entry name" value="GLUTATHIONE S-TRANSFERASE"/>
    <property type="match status" value="1"/>
</dbReference>
<organism evidence="3 4">
    <name type="scientific">Bugula neritina</name>
    <name type="common">Brown bryozoan</name>
    <name type="synonym">Sertularia neritina</name>
    <dbReference type="NCBI Taxonomy" id="10212"/>
    <lineage>
        <taxon>Eukaryota</taxon>
        <taxon>Metazoa</taxon>
        <taxon>Spiralia</taxon>
        <taxon>Lophotrochozoa</taxon>
        <taxon>Bryozoa</taxon>
        <taxon>Gymnolaemata</taxon>
        <taxon>Cheilostomatida</taxon>
        <taxon>Flustrina</taxon>
        <taxon>Buguloidea</taxon>
        <taxon>Bugulidae</taxon>
        <taxon>Bugula</taxon>
    </lineage>
</organism>
<comment type="caution">
    <text evidence="3">The sequence shown here is derived from an EMBL/GenBank/DDBJ whole genome shotgun (WGS) entry which is preliminary data.</text>
</comment>
<dbReference type="OrthoDB" id="414243at2759"/>
<evidence type="ECO:0000313" key="3">
    <source>
        <dbReference type="EMBL" id="KAF6020276.1"/>
    </source>
</evidence>
<dbReference type="AlphaFoldDB" id="A0A7J7J3P9"/>
<dbReference type="InterPro" id="IPR036249">
    <property type="entry name" value="Thioredoxin-like_sf"/>
</dbReference>